<evidence type="ECO:0000256" key="9">
    <source>
        <dbReference type="SAM" id="MobiDB-lite"/>
    </source>
</evidence>
<name>A0A6H5IN50_9HYME</name>
<accession>A0A6H5IN50</accession>
<feature type="domain" description="C2H2-type" evidence="10">
    <location>
        <begin position="382"/>
        <end position="405"/>
    </location>
</feature>
<dbReference type="SMART" id="SM00355">
    <property type="entry name" value="ZnF_C2H2"/>
    <property type="match status" value="4"/>
</dbReference>
<feature type="domain" description="C2H2-type" evidence="10">
    <location>
        <begin position="295"/>
        <end position="323"/>
    </location>
</feature>
<evidence type="ECO:0000256" key="5">
    <source>
        <dbReference type="ARBA" id="ARBA00022833"/>
    </source>
</evidence>
<evidence type="ECO:0000259" key="10">
    <source>
        <dbReference type="PROSITE" id="PS50157"/>
    </source>
</evidence>
<protein>
    <recommendedName>
        <fullName evidence="10">C2H2-type domain-containing protein</fullName>
    </recommendedName>
</protein>
<keyword evidence="12" id="KW-1185">Reference proteome</keyword>
<dbReference type="AlphaFoldDB" id="A0A6H5IN50"/>
<dbReference type="GO" id="GO:0008270">
    <property type="term" value="F:zinc ion binding"/>
    <property type="evidence" value="ECO:0007669"/>
    <property type="project" value="UniProtKB-KW"/>
</dbReference>
<keyword evidence="3" id="KW-0677">Repeat</keyword>
<dbReference type="PANTHER" id="PTHR24404:SF111">
    <property type="entry name" value="GASTRULA ZINC FINGER PROTEIN XLCGF49.1-LIKE-RELATED"/>
    <property type="match status" value="1"/>
</dbReference>
<dbReference type="GO" id="GO:0005634">
    <property type="term" value="C:nucleus"/>
    <property type="evidence" value="ECO:0007669"/>
    <property type="project" value="UniProtKB-SubCell"/>
</dbReference>
<dbReference type="GO" id="GO:0006357">
    <property type="term" value="P:regulation of transcription by RNA polymerase II"/>
    <property type="evidence" value="ECO:0007669"/>
    <property type="project" value="TreeGrafter"/>
</dbReference>
<keyword evidence="5" id="KW-0862">Zinc</keyword>
<organism evidence="11 12">
    <name type="scientific">Trichogramma brassicae</name>
    <dbReference type="NCBI Taxonomy" id="86971"/>
    <lineage>
        <taxon>Eukaryota</taxon>
        <taxon>Metazoa</taxon>
        <taxon>Ecdysozoa</taxon>
        <taxon>Arthropoda</taxon>
        <taxon>Hexapoda</taxon>
        <taxon>Insecta</taxon>
        <taxon>Pterygota</taxon>
        <taxon>Neoptera</taxon>
        <taxon>Endopterygota</taxon>
        <taxon>Hymenoptera</taxon>
        <taxon>Apocrita</taxon>
        <taxon>Proctotrupomorpha</taxon>
        <taxon>Chalcidoidea</taxon>
        <taxon>Trichogrammatidae</taxon>
        <taxon>Trichogramma</taxon>
    </lineage>
</organism>
<dbReference type="InterPro" id="IPR013087">
    <property type="entry name" value="Znf_C2H2_type"/>
</dbReference>
<dbReference type="Pfam" id="PF00096">
    <property type="entry name" value="zf-C2H2"/>
    <property type="match status" value="3"/>
</dbReference>
<evidence type="ECO:0000313" key="12">
    <source>
        <dbReference type="Proteomes" id="UP000479190"/>
    </source>
</evidence>
<dbReference type="PROSITE" id="PS00028">
    <property type="entry name" value="ZINC_FINGER_C2H2_1"/>
    <property type="match status" value="3"/>
</dbReference>
<evidence type="ECO:0000256" key="4">
    <source>
        <dbReference type="ARBA" id="ARBA00022771"/>
    </source>
</evidence>
<evidence type="ECO:0000256" key="1">
    <source>
        <dbReference type="ARBA" id="ARBA00004123"/>
    </source>
</evidence>
<feature type="domain" description="C2H2-type" evidence="10">
    <location>
        <begin position="324"/>
        <end position="352"/>
    </location>
</feature>
<keyword evidence="7" id="KW-0539">Nucleus</keyword>
<dbReference type="OrthoDB" id="6093553at2759"/>
<sequence>MVVLKTTTRVITITIIITVVPVVRHWRRKTWIGFVLFAKLKRMNKIRSEKKKKNQQMNQVQKNQASTGTTSRMSPWRYPNLLHQLRAVSLICQKRQKGFWGSIIMPPKNGIQYIFTNKPPRRQRDTRTIIIIIMDNTLREQVMINQFMLAAGCASEQAKQLLQAAHWQFEHADTRRRDCRPEQLSRILLLYGIYRSRARLAARQVCCSLAGVPRCAAARELVYKHTELRAGDGIEYIFSRSRDTFVSPGTWRNTFWTDGNDWEEDCANDNSKNSFGSEINLIKNQNTVHGFRKNYGCNRCERKFGQIWNMLWHQKIVHGSLKDYTCDKCEKTFSNQSNLTKHLKIVHEGHKDRACDKCEKNFGQKSELIRHQRAVHEGRKDFKCDMCERKFGIKSNLFKHQRMVHEDALLAFSKMSAGEKTPSVTRWLSHTT</sequence>
<comment type="subcellular location">
    <subcellularLocation>
        <location evidence="1">Nucleus</location>
    </subcellularLocation>
</comment>
<reference evidence="11 12" key="1">
    <citation type="submission" date="2020-02" db="EMBL/GenBank/DDBJ databases">
        <authorList>
            <person name="Ferguson B K."/>
        </authorList>
    </citation>
    <scope>NUCLEOTIDE SEQUENCE [LARGE SCALE GENOMIC DNA]</scope>
</reference>
<dbReference type="FunFam" id="3.30.160.60:FF:000100">
    <property type="entry name" value="Zinc finger 45-like"/>
    <property type="match status" value="1"/>
</dbReference>
<dbReference type="GO" id="GO:0000978">
    <property type="term" value="F:RNA polymerase II cis-regulatory region sequence-specific DNA binding"/>
    <property type="evidence" value="ECO:0007669"/>
    <property type="project" value="TreeGrafter"/>
</dbReference>
<dbReference type="CDD" id="cd14343">
    <property type="entry name" value="UBA_F100B_like"/>
    <property type="match status" value="1"/>
</dbReference>
<feature type="region of interest" description="Disordered" evidence="9">
    <location>
        <begin position="48"/>
        <end position="74"/>
    </location>
</feature>
<dbReference type="InterPro" id="IPR036236">
    <property type="entry name" value="Znf_C2H2_sf"/>
</dbReference>
<dbReference type="Pfam" id="PF22566">
    <property type="entry name" value="UBA_8"/>
    <property type="match status" value="1"/>
</dbReference>
<evidence type="ECO:0000313" key="11">
    <source>
        <dbReference type="EMBL" id="CAB0037001.1"/>
    </source>
</evidence>
<keyword evidence="4 8" id="KW-0863">Zinc-finger</keyword>
<evidence type="ECO:0000256" key="3">
    <source>
        <dbReference type="ARBA" id="ARBA00022737"/>
    </source>
</evidence>
<dbReference type="GO" id="GO:0003700">
    <property type="term" value="F:DNA-binding transcription factor activity"/>
    <property type="evidence" value="ECO:0007669"/>
    <property type="project" value="TreeGrafter"/>
</dbReference>
<proteinExistence type="predicted"/>
<keyword evidence="6" id="KW-0238">DNA-binding</keyword>
<dbReference type="Proteomes" id="UP000479190">
    <property type="component" value="Unassembled WGS sequence"/>
</dbReference>
<evidence type="ECO:0000256" key="6">
    <source>
        <dbReference type="ARBA" id="ARBA00023125"/>
    </source>
</evidence>
<evidence type="ECO:0000256" key="7">
    <source>
        <dbReference type="ARBA" id="ARBA00023242"/>
    </source>
</evidence>
<keyword evidence="2" id="KW-0479">Metal-binding</keyword>
<dbReference type="PANTHER" id="PTHR24404">
    <property type="entry name" value="ZINC FINGER PROTEIN"/>
    <property type="match status" value="1"/>
</dbReference>
<feature type="domain" description="C2H2-type" evidence="10">
    <location>
        <begin position="353"/>
        <end position="381"/>
    </location>
</feature>
<feature type="compositionally biased region" description="Low complexity" evidence="9">
    <location>
        <begin position="55"/>
        <end position="64"/>
    </location>
</feature>
<gene>
    <name evidence="11" type="ORF">TBRA_LOCUS8838</name>
</gene>
<dbReference type="InterPro" id="IPR054109">
    <property type="entry name" value="UBA_8"/>
</dbReference>
<dbReference type="SUPFAM" id="SSF57667">
    <property type="entry name" value="beta-beta-alpha zinc fingers"/>
    <property type="match status" value="2"/>
</dbReference>
<dbReference type="Gene3D" id="3.30.160.60">
    <property type="entry name" value="Classic Zinc Finger"/>
    <property type="match status" value="3"/>
</dbReference>
<dbReference type="EMBL" id="CADCXV010000840">
    <property type="protein sequence ID" value="CAB0037001.1"/>
    <property type="molecule type" value="Genomic_DNA"/>
</dbReference>
<dbReference type="PROSITE" id="PS50157">
    <property type="entry name" value="ZINC_FINGER_C2H2_2"/>
    <property type="match status" value="4"/>
</dbReference>
<dbReference type="Gene3D" id="1.10.8.10">
    <property type="entry name" value="DNA helicase RuvA subunit, C-terminal domain"/>
    <property type="match status" value="1"/>
</dbReference>
<evidence type="ECO:0000256" key="2">
    <source>
        <dbReference type="ARBA" id="ARBA00022723"/>
    </source>
</evidence>
<dbReference type="InterPro" id="IPR050589">
    <property type="entry name" value="Ikaros_C2H2-ZF"/>
</dbReference>
<evidence type="ECO:0000256" key="8">
    <source>
        <dbReference type="PROSITE-ProRule" id="PRU00042"/>
    </source>
</evidence>